<comment type="caution">
    <text evidence="2">The sequence shown here is derived from an EMBL/GenBank/DDBJ whole genome shotgun (WGS) entry which is preliminary data.</text>
</comment>
<dbReference type="PANTHER" id="PTHR43212">
    <property type="entry name" value="QUERCETIN 2,3-DIOXYGENASE"/>
    <property type="match status" value="1"/>
</dbReference>
<organism evidence="2 3">
    <name type="scientific">Acetobacter cerevisiae</name>
    <dbReference type="NCBI Taxonomy" id="178900"/>
    <lineage>
        <taxon>Bacteria</taxon>
        <taxon>Pseudomonadati</taxon>
        <taxon>Pseudomonadota</taxon>
        <taxon>Alphaproteobacteria</taxon>
        <taxon>Acetobacterales</taxon>
        <taxon>Acetobacteraceae</taxon>
        <taxon>Acetobacter</taxon>
    </lineage>
</organism>
<feature type="domain" description="Quercetin 2,3-dioxygenase C-terminal cupin" evidence="1">
    <location>
        <begin position="166"/>
        <end position="241"/>
    </location>
</feature>
<dbReference type="InterPro" id="IPR011051">
    <property type="entry name" value="RmlC_Cupin_sf"/>
</dbReference>
<dbReference type="PANTHER" id="PTHR43212:SF3">
    <property type="entry name" value="QUERCETIN 2,3-DIOXYGENASE"/>
    <property type="match status" value="1"/>
</dbReference>
<evidence type="ECO:0000313" key="3">
    <source>
        <dbReference type="Proteomes" id="UP000075473"/>
    </source>
</evidence>
<proteinExistence type="predicted"/>
<accession>A0A149QFQ0</accession>
<dbReference type="Pfam" id="PF17954">
    <property type="entry name" value="Pirin_C_2"/>
    <property type="match status" value="1"/>
</dbReference>
<dbReference type="Proteomes" id="UP000075473">
    <property type="component" value="Unassembled WGS sequence"/>
</dbReference>
<evidence type="ECO:0000259" key="1">
    <source>
        <dbReference type="Pfam" id="PF17954"/>
    </source>
</evidence>
<dbReference type="InterPro" id="IPR012093">
    <property type="entry name" value="Pirin"/>
</dbReference>
<dbReference type="PATRIC" id="fig|178900.5.peg.2386"/>
<evidence type="ECO:0000313" key="2">
    <source>
        <dbReference type="EMBL" id="KXU96043.1"/>
    </source>
</evidence>
<dbReference type="Gene3D" id="2.60.120.10">
    <property type="entry name" value="Jelly Rolls"/>
    <property type="match status" value="2"/>
</dbReference>
<dbReference type="InterPro" id="IPR041602">
    <property type="entry name" value="Quercetinase_C"/>
</dbReference>
<dbReference type="EMBL" id="LHZA01000130">
    <property type="protein sequence ID" value="KXU96043.1"/>
    <property type="molecule type" value="Genomic_DNA"/>
</dbReference>
<reference evidence="2 3" key="1">
    <citation type="submission" date="2015-06" db="EMBL/GenBank/DDBJ databases">
        <title>Improved classification and identification of acetic acid bacteria using matrix-assisted laser desorption/ionization time-of-flight mass spectrometry; Gluconobacter nephelii and Gluconobacter uchimurae are later heterotypic synonyms of Gluconobacter japonicus and Gluconobacter oxydans, respectively.</title>
        <authorList>
            <person name="Li L."/>
            <person name="Cleenwerck I."/>
            <person name="De Vuyst L."/>
            <person name="Vandamme P."/>
        </authorList>
    </citation>
    <scope>NUCLEOTIDE SEQUENCE [LARGE SCALE GENOMIC DNA]</scope>
    <source>
        <strain evidence="2 3">LMG 1625</strain>
    </source>
</reference>
<dbReference type="RefSeq" id="WP_062248758.1">
    <property type="nucleotide sequence ID" value="NZ_LHZA01000130.1"/>
</dbReference>
<dbReference type="SUPFAM" id="SSF51182">
    <property type="entry name" value="RmlC-like cupins"/>
    <property type="match status" value="1"/>
</dbReference>
<name>A0A149QFQ0_9PROT</name>
<gene>
    <name evidence="2" type="ORF">AD928_05085</name>
</gene>
<dbReference type="AlphaFoldDB" id="A0A149QFQ0"/>
<dbReference type="InterPro" id="IPR014710">
    <property type="entry name" value="RmlC-like_jellyroll"/>
</dbReference>
<protein>
    <submittedName>
        <fullName evidence="2">Pirin</fullName>
    </submittedName>
</protein>
<sequence length="244" mass="25850">MITVRRGATLSSAQSDTLTLECHFAFADYQDPAHQHDGRLRVLNQGTLRPSEVYHLGPEAAVDVVTWVRAGSLTAQIDAFAPEEIQADGLHLISTGSGCQKLAWQAGPEGASFLQFWFLPDTDEGMPRQESRLSFPQGEDGGFRILASGFPEDDPEESEVVTDGAPVALSAGARLLHAVIPAGEGAAYSTSVNRDLYLLVVSGMVNVADAVLQAGDAAAVSDVRDLTVMAQEQAVVLLTDVAST</sequence>